<dbReference type="CDD" id="cd06261">
    <property type="entry name" value="TM_PBP2"/>
    <property type="match status" value="1"/>
</dbReference>
<reference evidence="10" key="1">
    <citation type="journal article" date="2019" name="Int. J. Syst. Evol. Microbiol.">
        <title>The Global Catalogue of Microorganisms (GCM) 10K type strain sequencing project: providing services to taxonomists for standard genome sequencing and annotation.</title>
        <authorList>
            <consortium name="The Broad Institute Genomics Platform"/>
            <consortium name="The Broad Institute Genome Sequencing Center for Infectious Disease"/>
            <person name="Wu L."/>
            <person name="Ma J."/>
        </authorList>
    </citation>
    <scope>NUCLEOTIDE SEQUENCE [LARGE SCALE GENOMIC DNA]</scope>
    <source>
        <strain evidence="10">KCTC 12907</strain>
    </source>
</reference>
<comment type="subcellular location">
    <subcellularLocation>
        <location evidence="1 7">Cell membrane</location>
        <topology evidence="1 7">Multi-pass membrane protein</topology>
    </subcellularLocation>
</comment>
<feature type="transmembrane region" description="Helical" evidence="7">
    <location>
        <begin position="107"/>
        <end position="132"/>
    </location>
</feature>
<dbReference type="PANTHER" id="PTHR43744">
    <property type="entry name" value="ABC TRANSPORTER PERMEASE PROTEIN MG189-RELATED-RELATED"/>
    <property type="match status" value="1"/>
</dbReference>
<gene>
    <name evidence="9" type="ORF">ACFQMJ_34665</name>
</gene>
<dbReference type="EMBL" id="JBHTAI010000040">
    <property type="protein sequence ID" value="MFC7153697.1"/>
    <property type="molecule type" value="Genomic_DNA"/>
</dbReference>
<dbReference type="PROSITE" id="PS50928">
    <property type="entry name" value="ABC_TM1"/>
    <property type="match status" value="1"/>
</dbReference>
<evidence type="ECO:0000256" key="1">
    <source>
        <dbReference type="ARBA" id="ARBA00004651"/>
    </source>
</evidence>
<organism evidence="9 10">
    <name type="scientific">Cohnella cellulosilytica</name>
    <dbReference type="NCBI Taxonomy" id="986710"/>
    <lineage>
        <taxon>Bacteria</taxon>
        <taxon>Bacillati</taxon>
        <taxon>Bacillota</taxon>
        <taxon>Bacilli</taxon>
        <taxon>Bacillales</taxon>
        <taxon>Paenibacillaceae</taxon>
        <taxon>Cohnella</taxon>
    </lineage>
</organism>
<feature type="transmembrane region" description="Helical" evidence="7">
    <location>
        <begin position="245"/>
        <end position="266"/>
    </location>
</feature>
<keyword evidence="5 7" id="KW-1133">Transmembrane helix</keyword>
<dbReference type="SUPFAM" id="SSF161098">
    <property type="entry name" value="MetI-like"/>
    <property type="match status" value="1"/>
</dbReference>
<dbReference type="Proteomes" id="UP001596378">
    <property type="component" value="Unassembled WGS sequence"/>
</dbReference>
<keyword evidence="6 7" id="KW-0472">Membrane</keyword>
<evidence type="ECO:0000256" key="3">
    <source>
        <dbReference type="ARBA" id="ARBA00022475"/>
    </source>
</evidence>
<sequence>MHGLSTKRNYEWLKHLFLILTCIMLFYPLILMVQISFKDVGQVIYEFFQIKPPFHFENYTKAWNQVSPLIVNSLIMSGGTALLAVLLATMGGYAFGRLKFPGQEIMYWAIFIKILLPGVLNLIPAFVLAWKLGLLDSFWSVILFGAAGALPFWVFVLRMFIAQQPQELFDCAKIDGAGEVLTYRYLVLPLLKPMITLMAINVFIGTWNDYIWPLVTITTPEKRPLVVGLAYLASSFPNDYGPLTAGYAIACVPLALLFIFGMRFFVQGMTSGAIKM</sequence>
<dbReference type="InterPro" id="IPR035906">
    <property type="entry name" value="MetI-like_sf"/>
</dbReference>
<dbReference type="Pfam" id="PF00528">
    <property type="entry name" value="BPD_transp_1"/>
    <property type="match status" value="1"/>
</dbReference>
<proteinExistence type="inferred from homology"/>
<evidence type="ECO:0000256" key="4">
    <source>
        <dbReference type="ARBA" id="ARBA00022692"/>
    </source>
</evidence>
<dbReference type="PANTHER" id="PTHR43744:SF8">
    <property type="entry name" value="SN-GLYCEROL-3-PHOSPHATE TRANSPORT SYSTEM PERMEASE PROTEIN UGPE"/>
    <property type="match status" value="1"/>
</dbReference>
<keyword evidence="3" id="KW-1003">Cell membrane</keyword>
<feature type="domain" description="ABC transmembrane type-1" evidence="8">
    <location>
        <begin position="70"/>
        <end position="266"/>
    </location>
</feature>
<keyword evidence="10" id="KW-1185">Reference proteome</keyword>
<dbReference type="RefSeq" id="WP_378051814.1">
    <property type="nucleotide sequence ID" value="NZ_JBHMDN010000037.1"/>
</dbReference>
<feature type="transmembrane region" description="Helical" evidence="7">
    <location>
        <begin position="182"/>
        <end position="204"/>
    </location>
</feature>
<comment type="caution">
    <text evidence="9">The sequence shown here is derived from an EMBL/GenBank/DDBJ whole genome shotgun (WGS) entry which is preliminary data.</text>
</comment>
<dbReference type="Gene3D" id="1.10.3720.10">
    <property type="entry name" value="MetI-like"/>
    <property type="match status" value="1"/>
</dbReference>
<comment type="similarity">
    <text evidence="7">Belongs to the binding-protein-dependent transport system permease family.</text>
</comment>
<evidence type="ECO:0000256" key="5">
    <source>
        <dbReference type="ARBA" id="ARBA00022989"/>
    </source>
</evidence>
<accession>A0ABW2FKM5</accession>
<keyword evidence="2 7" id="KW-0813">Transport</keyword>
<name>A0ABW2FKM5_9BACL</name>
<evidence type="ECO:0000256" key="2">
    <source>
        <dbReference type="ARBA" id="ARBA00022448"/>
    </source>
</evidence>
<evidence type="ECO:0000256" key="7">
    <source>
        <dbReference type="RuleBase" id="RU363032"/>
    </source>
</evidence>
<evidence type="ECO:0000256" key="6">
    <source>
        <dbReference type="ARBA" id="ARBA00023136"/>
    </source>
</evidence>
<keyword evidence="4 7" id="KW-0812">Transmembrane</keyword>
<evidence type="ECO:0000259" key="8">
    <source>
        <dbReference type="PROSITE" id="PS50928"/>
    </source>
</evidence>
<feature type="transmembrane region" description="Helical" evidence="7">
    <location>
        <begin position="69"/>
        <end position="95"/>
    </location>
</feature>
<evidence type="ECO:0000313" key="10">
    <source>
        <dbReference type="Proteomes" id="UP001596378"/>
    </source>
</evidence>
<protein>
    <submittedName>
        <fullName evidence="9">Carbohydrate ABC transporter permease</fullName>
    </submittedName>
</protein>
<evidence type="ECO:0000313" key="9">
    <source>
        <dbReference type="EMBL" id="MFC7153697.1"/>
    </source>
</evidence>
<feature type="transmembrane region" description="Helical" evidence="7">
    <location>
        <begin position="12"/>
        <end position="37"/>
    </location>
</feature>
<feature type="transmembrane region" description="Helical" evidence="7">
    <location>
        <begin position="138"/>
        <end position="161"/>
    </location>
</feature>
<dbReference type="InterPro" id="IPR000515">
    <property type="entry name" value="MetI-like"/>
</dbReference>